<dbReference type="InterPro" id="IPR013320">
    <property type="entry name" value="ConA-like_dom_sf"/>
</dbReference>
<evidence type="ECO:0000313" key="4">
    <source>
        <dbReference type="Proteomes" id="UP001620626"/>
    </source>
</evidence>
<dbReference type="SMART" id="SM00449">
    <property type="entry name" value="SPRY"/>
    <property type="match status" value="1"/>
</dbReference>
<dbReference type="PROSITE" id="PS50188">
    <property type="entry name" value="B302_SPRY"/>
    <property type="match status" value="1"/>
</dbReference>
<evidence type="ECO:0000256" key="1">
    <source>
        <dbReference type="SAM" id="Coils"/>
    </source>
</evidence>
<gene>
    <name evidence="3" type="ORF">niasHT_001423</name>
</gene>
<dbReference type="InterPro" id="IPR003877">
    <property type="entry name" value="SPRY_dom"/>
</dbReference>
<feature type="coiled-coil region" evidence="1">
    <location>
        <begin position="48"/>
        <end position="123"/>
    </location>
</feature>
<feature type="domain" description="B30.2/SPRY" evidence="2">
    <location>
        <begin position="72"/>
        <end position="274"/>
    </location>
</feature>
<dbReference type="InterPro" id="IPR043136">
    <property type="entry name" value="B30.2/SPRY_sf"/>
</dbReference>
<protein>
    <recommendedName>
        <fullName evidence="2">B30.2/SPRY domain-containing protein</fullName>
    </recommendedName>
</protein>
<organism evidence="3 4">
    <name type="scientific">Heterodera trifolii</name>
    <dbReference type="NCBI Taxonomy" id="157864"/>
    <lineage>
        <taxon>Eukaryota</taxon>
        <taxon>Metazoa</taxon>
        <taxon>Ecdysozoa</taxon>
        <taxon>Nematoda</taxon>
        <taxon>Chromadorea</taxon>
        <taxon>Rhabditida</taxon>
        <taxon>Tylenchina</taxon>
        <taxon>Tylenchomorpha</taxon>
        <taxon>Tylenchoidea</taxon>
        <taxon>Heteroderidae</taxon>
        <taxon>Heteroderinae</taxon>
        <taxon>Heterodera</taxon>
    </lineage>
</organism>
<proteinExistence type="predicted"/>
<dbReference type="SUPFAM" id="SSF49899">
    <property type="entry name" value="Concanavalin A-like lectins/glucanases"/>
    <property type="match status" value="1"/>
</dbReference>
<reference evidence="3 4" key="1">
    <citation type="submission" date="2024-10" db="EMBL/GenBank/DDBJ databases">
        <authorList>
            <person name="Kim D."/>
        </authorList>
    </citation>
    <scope>NUCLEOTIDE SEQUENCE [LARGE SCALE GENOMIC DNA]</scope>
    <source>
        <strain evidence="3">BH-2024</strain>
    </source>
</reference>
<sequence length="280" mass="31689">MSISTNSINYGDDFTPAENGEVNGDTISLDNDGQFDGNNESITDQQQLKEFRENFAKLEMELKMAKLELENKVLEQKLKHQEMMVEQKTLKEKMAKIEQKKEKNATNDQLSKILQKISELEKQQKEQSKGCCSVFAKHPILLDNNSSDIFYYEISVQNKKCWMSFGFAVKQQNKLDGTIRTRKGTYAIDSDGKIWINGKEKGTNFKYSYCTGDTVGIGANSATRQLVFTKNGEILDFSDFFIAPSVGDDSFYPFVSLRNSAGDKIEANFGPNFTFDLDAL</sequence>
<dbReference type="InterPro" id="IPR044736">
    <property type="entry name" value="Gid1/RanBPM/SPLA_SPRY"/>
</dbReference>
<evidence type="ECO:0000259" key="2">
    <source>
        <dbReference type="PROSITE" id="PS50188"/>
    </source>
</evidence>
<dbReference type="AlphaFoldDB" id="A0ABD2LRG1"/>
<dbReference type="EMBL" id="JBICBT010000306">
    <property type="protein sequence ID" value="KAL3117832.1"/>
    <property type="molecule type" value="Genomic_DNA"/>
</dbReference>
<name>A0ABD2LRG1_9BILA</name>
<evidence type="ECO:0000313" key="3">
    <source>
        <dbReference type="EMBL" id="KAL3117832.1"/>
    </source>
</evidence>
<keyword evidence="4" id="KW-1185">Reference proteome</keyword>
<dbReference type="InterPro" id="IPR001870">
    <property type="entry name" value="B30.2/SPRY"/>
</dbReference>
<accession>A0ABD2LRG1</accession>
<dbReference type="Gene3D" id="2.60.120.920">
    <property type="match status" value="1"/>
</dbReference>
<comment type="caution">
    <text evidence="3">The sequence shown here is derived from an EMBL/GenBank/DDBJ whole genome shotgun (WGS) entry which is preliminary data.</text>
</comment>
<dbReference type="Proteomes" id="UP001620626">
    <property type="component" value="Unassembled WGS sequence"/>
</dbReference>
<dbReference type="Pfam" id="PF00622">
    <property type="entry name" value="SPRY"/>
    <property type="match status" value="1"/>
</dbReference>
<dbReference type="CDD" id="cd12885">
    <property type="entry name" value="SPRY_RanBP_like"/>
    <property type="match status" value="1"/>
</dbReference>
<keyword evidence="1" id="KW-0175">Coiled coil</keyword>